<dbReference type="EMBL" id="KY523104">
    <property type="protein sequence ID" value="QKU35130.1"/>
    <property type="molecule type" value="Genomic_DNA"/>
</dbReference>
<reference evidence="1" key="2">
    <citation type="journal article" date="2018" name="Nat. Commun.">
        <title>Tailed giant Tupanvirus possesses the most complete translational apparatus of the known virosphere.</title>
        <authorList>
            <person name="Abrahao J."/>
            <person name="Silva L."/>
            <person name="Silva L.S."/>
            <person name="Khalil J.Y.B."/>
            <person name="Rodrigues R."/>
            <person name="Arantes T."/>
            <person name="Assis F."/>
            <person name="Boratto P."/>
            <person name="Andrade M."/>
            <person name="Kroon E.G."/>
            <person name="Ribeiro B."/>
            <person name="Bergier I."/>
            <person name="Seligmann H."/>
            <person name="Ghigo E."/>
            <person name="Colson P."/>
            <person name="Levasseur A."/>
            <person name="Kroemer G."/>
            <person name="Raoult D."/>
            <person name="La Scola B."/>
        </authorList>
    </citation>
    <scope>NUCLEOTIDE SEQUENCE [LARGE SCALE GENOMIC DNA]</scope>
    <source>
        <strain evidence="1">Soda lake</strain>
    </source>
</reference>
<reference evidence="1" key="1">
    <citation type="submission" date="2017-01" db="EMBL/GenBank/DDBJ databases">
        <authorList>
            <person name="Assis F.L."/>
            <person name="Abrahao J.S."/>
            <person name="Silva L."/>
            <person name="Khalil J.B."/>
            <person name="Rodrigues R."/>
            <person name="Silva L.S."/>
            <person name="Arantes T."/>
            <person name="Boratto P."/>
            <person name="Andrade M."/>
            <person name="Kroon E.G."/>
            <person name="Ribeiro B."/>
            <person name="Bergier I."/>
            <person name="Seligmann H."/>
            <person name="Ghigo E."/>
            <person name="Colson P."/>
            <person name="Levasseur A."/>
            <person name="Raoult D."/>
            <person name="Scola B.L."/>
        </authorList>
    </citation>
    <scope>NUCLEOTIDE SEQUENCE</scope>
    <source>
        <strain evidence="1">Soda lake</strain>
    </source>
</reference>
<evidence type="ECO:0000313" key="1">
    <source>
        <dbReference type="EMBL" id="QKU35130.1"/>
    </source>
</evidence>
<dbReference type="GeneID" id="80518549"/>
<proteinExistence type="predicted"/>
<dbReference type="KEGG" id="vg:80518549"/>
<protein>
    <submittedName>
        <fullName evidence="1">Putative orfan</fullName>
    </submittedName>
</protein>
<name>A0A6N1NM62_9VIRU</name>
<dbReference type="RefSeq" id="YP_010781785.1">
    <property type="nucleotide sequence ID" value="NC_075039.1"/>
</dbReference>
<accession>A0A6N1NM62</accession>
<organism evidence="1">
    <name type="scientific">Tupanvirus soda lake</name>
    <dbReference type="NCBI Taxonomy" id="2126985"/>
    <lineage>
        <taxon>Viruses</taxon>
        <taxon>Varidnaviria</taxon>
        <taxon>Bamfordvirae</taxon>
        <taxon>Nucleocytoviricota</taxon>
        <taxon>Megaviricetes</taxon>
        <taxon>Imitervirales</taxon>
        <taxon>Mimiviridae</taxon>
        <taxon>Megamimivirinae</taxon>
        <taxon>Tupanvirus</taxon>
        <taxon>Tupanvirus salinum</taxon>
    </lineage>
</organism>
<sequence>MNGNGFSTFSILSGLLRLFSLKTVHVDRDLLDIEQGLDSDTDPVWDYQDSIEELPFGDHFDHMERGMTHPGHTL</sequence>